<evidence type="ECO:0000313" key="2">
    <source>
        <dbReference type="EMBL" id="GAA1680604.1"/>
    </source>
</evidence>
<feature type="transmembrane region" description="Helical" evidence="1">
    <location>
        <begin position="573"/>
        <end position="595"/>
    </location>
</feature>
<proteinExistence type="predicted"/>
<organism evidence="2 3">
    <name type="scientific">Microbacterium lacus</name>
    <dbReference type="NCBI Taxonomy" id="415217"/>
    <lineage>
        <taxon>Bacteria</taxon>
        <taxon>Bacillati</taxon>
        <taxon>Actinomycetota</taxon>
        <taxon>Actinomycetes</taxon>
        <taxon>Micrococcales</taxon>
        <taxon>Microbacteriaceae</taxon>
        <taxon>Microbacterium</taxon>
    </lineage>
</organism>
<keyword evidence="1" id="KW-1133">Transmembrane helix</keyword>
<protein>
    <recommendedName>
        <fullName evidence="4">Thioester domain-containing protein</fullName>
    </recommendedName>
</protein>
<reference evidence="2 3" key="1">
    <citation type="journal article" date="2019" name="Int. J. Syst. Evol. Microbiol.">
        <title>The Global Catalogue of Microorganisms (GCM) 10K type strain sequencing project: providing services to taxonomists for standard genome sequencing and annotation.</title>
        <authorList>
            <consortium name="The Broad Institute Genomics Platform"/>
            <consortium name="The Broad Institute Genome Sequencing Center for Infectious Disease"/>
            <person name="Wu L."/>
            <person name="Ma J."/>
        </authorList>
    </citation>
    <scope>NUCLEOTIDE SEQUENCE [LARGE SCALE GENOMIC DNA]</scope>
    <source>
        <strain evidence="2 3">JCM 15575</strain>
    </source>
</reference>
<keyword evidence="3" id="KW-1185">Reference proteome</keyword>
<keyword evidence="1" id="KW-0812">Transmembrane</keyword>
<evidence type="ECO:0008006" key="4">
    <source>
        <dbReference type="Google" id="ProtNLM"/>
    </source>
</evidence>
<evidence type="ECO:0000256" key="1">
    <source>
        <dbReference type="SAM" id="Phobius"/>
    </source>
</evidence>
<name>A0ABN2H234_9MICO</name>
<dbReference type="EMBL" id="BAAAPK010000001">
    <property type="protein sequence ID" value="GAA1680604.1"/>
    <property type="molecule type" value="Genomic_DNA"/>
</dbReference>
<dbReference type="RefSeq" id="WP_344055205.1">
    <property type="nucleotide sequence ID" value="NZ_BAAAPK010000001.1"/>
</dbReference>
<comment type="caution">
    <text evidence="2">The sequence shown here is derived from an EMBL/GenBank/DDBJ whole genome shotgun (WGS) entry which is preliminary data.</text>
</comment>
<gene>
    <name evidence="2" type="ORF">GCM10009807_25710</name>
</gene>
<evidence type="ECO:0000313" key="3">
    <source>
        <dbReference type="Proteomes" id="UP001500596"/>
    </source>
</evidence>
<keyword evidence="1" id="KW-0472">Membrane</keyword>
<accession>A0ABN2H234</accession>
<dbReference type="Proteomes" id="UP001500596">
    <property type="component" value="Unassembled WGS sequence"/>
</dbReference>
<sequence>MSPTVRRTASPAHRILARLVAALLAAFVLTGAGSVVTAPAAHAASQGAGFGSWAPVSTYGWHGSMLVDGVHTYCILPGLPAPTGPSADQGVSAGAAGLNPQQLTAINHLVTVYGQSGDAVQSAAVGWAVKAIAHWDETLHSFGYPGDSLAGAIHWTFSALAPEHDAEIQRLAVAYYDEARSIPAGVAAASGRLVFRADDADPATGSVLVEATTTAAVGTVTLVGATFAANGSPTLADVVPGVEYPIVTVPPTPGRPYAVSGSGRMRLTAVAAVRHFTTPGGQDTAGPAGEVGFDVAGSDAAPRVPRFAPTIATQVGSAYVTGGGFVDDVRFAGSLADWPRAEDGTPLPVTATAEVFRTDSAPVLSEHVPEGAQSVGSLALTTDAGPEADYRVSSLWELPEPGFYTAVWRIRAEDQTGEVRNALPPGYSWSEPFGEASQISLWSDVSSLAQATAVVGEPVSDKIIVRGPIPPGGLTVTSTVYLAADGVPPSEACVDAALVWTSDAHVMLEPGEHVVTSPAVSRAGTYYWQERAVDAAGALLHRGTCGVAHETTLVGTAPPPPSPRALAATGTPVPAGAVSGIGIALLTAGGTLFGLRRHGHRTGPRSR</sequence>